<dbReference type="AlphaFoldDB" id="A0A1H6CS84"/>
<feature type="region of interest" description="Disordered" evidence="1">
    <location>
        <begin position="1"/>
        <end position="20"/>
    </location>
</feature>
<keyword evidence="4" id="KW-1185">Reference proteome</keyword>
<dbReference type="Pfam" id="PF13229">
    <property type="entry name" value="Beta_helix"/>
    <property type="match status" value="1"/>
</dbReference>
<dbReference type="SUPFAM" id="SSF51126">
    <property type="entry name" value="Pectin lyase-like"/>
    <property type="match status" value="1"/>
</dbReference>
<dbReference type="InterPro" id="IPR039448">
    <property type="entry name" value="Beta_helix"/>
</dbReference>
<protein>
    <submittedName>
        <fullName evidence="3">Beta-glucuronidase</fullName>
    </submittedName>
</protein>
<proteinExistence type="predicted"/>
<dbReference type="EMBL" id="FNVU01000010">
    <property type="protein sequence ID" value="SEG75882.1"/>
    <property type="molecule type" value="Genomic_DNA"/>
</dbReference>
<dbReference type="SMART" id="SM00710">
    <property type="entry name" value="PbH1"/>
    <property type="match status" value="6"/>
</dbReference>
<dbReference type="InterPro" id="IPR006626">
    <property type="entry name" value="PbH1"/>
</dbReference>
<dbReference type="InterPro" id="IPR008979">
    <property type="entry name" value="Galactose-bd-like_sf"/>
</dbReference>
<dbReference type="PANTHER" id="PTHR36453">
    <property type="entry name" value="SECRETED PROTEIN-RELATED"/>
    <property type="match status" value="1"/>
</dbReference>
<gene>
    <name evidence="3" type="ORF">SAMN05216223_11024</name>
</gene>
<organism evidence="3 4">
    <name type="scientific">Actinacidiphila yanglinensis</name>
    <dbReference type="NCBI Taxonomy" id="310779"/>
    <lineage>
        <taxon>Bacteria</taxon>
        <taxon>Bacillati</taxon>
        <taxon>Actinomycetota</taxon>
        <taxon>Actinomycetes</taxon>
        <taxon>Kitasatosporales</taxon>
        <taxon>Streptomycetaceae</taxon>
        <taxon>Actinacidiphila</taxon>
    </lineage>
</organism>
<dbReference type="Pfam" id="PF22633">
    <property type="entry name" value="F5_F8_type_C_2"/>
    <property type="match status" value="1"/>
</dbReference>
<dbReference type="PANTHER" id="PTHR36453:SF1">
    <property type="entry name" value="RIGHT HANDED BETA HELIX DOMAIN-CONTAINING PROTEIN"/>
    <property type="match status" value="1"/>
</dbReference>
<dbReference type="Gene3D" id="2.60.120.260">
    <property type="entry name" value="Galactose-binding domain-like"/>
    <property type="match status" value="1"/>
</dbReference>
<dbReference type="SUPFAM" id="SSF49785">
    <property type="entry name" value="Galactose-binding domain-like"/>
    <property type="match status" value="1"/>
</dbReference>
<evidence type="ECO:0000256" key="1">
    <source>
        <dbReference type="SAM" id="MobiDB-lite"/>
    </source>
</evidence>
<sequence>MTPPHTRAAGTTGATGTTGTAVTRRAALATRARTTGTTRVRVAALALAALAASFLLPAGPASAASPGPTVYQAAPTGSGDACDRAHPCSLDGARAKVRAGIAGGMDRDVRVELRGGVYPMTGPLTLGAADSGRDGHTVTWTAAPGAHPVLSGGDVLGGWARNPDGTWTAAVPAGVTPRQLFVDGQRAIPARGAACAASVCHATKDGLTGAVATGIAGWARPADVTAVIKVRWRNYQCRVTGVSGDVLTFAQPCWADSSSGTGRTGPSWDTTTVDSTRYTGVAWFQNAPELLDTPGEFVWNSAARTVTYLPRAGQDMRQAQAVTPATEHLVVVDHAHDLDLTGLGFAYAAYLQPGTPDGYAGTQAGLTLTGASGPADQSGRYYTKPSAALTVDGGRNVHVENADFTHLGGAGAVLQDGTQHSSVTRSRFTDLSSGALYVGDTDPHPSPELAGRDNTVAYDTIDHAGVEYTDAAGIWAGYEADLTVDHNTLEHLPYSGVSVGWGWNQPGAQTSVLRDNRITANRITDVMRVQDGQHDGGAVYTQGDQPGTVISGNYINRSAYGNTERDGNGIYLDEQSSHITVENNVLTRLGYKWISNWADYGVQNTATGNWTDTDAPALAGTGSVAVGNHTRLDVLPAPALAIAARAGADGPHVEPLRADLARQGTATQSSTDGTATAANAADGDTTTDALTLSAAGSWWQTDLGAVHRIDRIEIWNDAAMTTADADVSISDSPDFARATTVHLTGKALRPTVLDHLGARGRYVRITATGTGRIGLAEVRVHS</sequence>
<name>A0A1H6CS84_9ACTN</name>
<feature type="compositionally biased region" description="Low complexity" evidence="1">
    <location>
        <begin position="669"/>
        <end position="681"/>
    </location>
</feature>
<dbReference type="InterPro" id="IPR011050">
    <property type="entry name" value="Pectin_lyase_fold/virulence"/>
</dbReference>
<evidence type="ECO:0000313" key="3">
    <source>
        <dbReference type="EMBL" id="SEG75882.1"/>
    </source>
</evidence>
<dbReference type="Proteomes" id="UP000236754">
    <property type="component" value="Unassembled WGS sequence"/>
</dbReference>
<accession>A0A1H6CS84</accession>
<evidence type="ECO:0000313" key="4">
    <source>
        <dbReference type="Proteomes" id="UP000236754"/>
    </source>
</evidence>
<dbReference type="InterPro" id="IPR012334">
    <property type="entry name" value="Pectin_lyas_fold"/>
</dbReference>
<dbReference type="RefSeq" id="WP_103887828.1">
    <property type="nucleotide sequence ID" value="NZ_FNVU01000010.1"/>
</dbReference>
<evidence type="ECO:0000259" key="2">
    <source>
        <dbReference type="Pfam" id="PF13229"/>
    </source>
</evidence>
<feature type="domain" description="Right handed beta helix" evidence="2">
    <location>
        <begin position="389"/>
        <end position="585"/>
    </location>
</feature>
<reference evidence="3 4" key="1">
    <citation type="submission" date="2016-10" db="EMBL/GenBank/DDBJ databases">
        <authorList>
            <person name="de Groot N.N."/>
        </authorList>
    </citation>
    <scope>NUCLEOTIDE SEQUENCE [LARGE SCALE GENOMIC DNA]</scope>
    <source>
        <strain evidence="3 4">CGMCC 4.2023</strain>
    </source>
</reference>
<dbReference type="Gene3D" id="2.160.20.10">
    <property type="entry name" value="Single-stranded right-handed beta-helix, Pectin lyase-like"/>
    <property type="match status" value="2"/>
</dbReference>
<feature type="region of interest" description="Disordered" evidence="1">
    <location>
        <begin position="662"/>
        <end position="681"/>
    </location>
</feature>
<dbReference type="OrthoDB" id="9808066at2"/>